<feature type="region of interest" description="Disordered" evidence="2">
    <location>
        <begin position="303"/>
        <end position="322"/>
    </location>
</feature>
<dbReference type="InterPro" id="IPR008775">
    <property type="entry name" value="Phytyl_CoA_dOase-like"/>
</dbReference>
<proteinExistence type="predicted"/>
<dbReference type="Pfam" id="PF05721">
    <property type="entry name" value="PhyH"/>
    <property type="match status" value="1"/>
</dbReference>
<evidence type="ECO:0000313" key="3">
    <source>
        <dbReference type="EMBL" id="GGN57266.1"/>
    </source>
</evidence>
<dbReference type="Gene3D" id="2.60.120.620">
    <property type="entry name" value="q2cbj1_9rhob like domain"/>
    <property type="match status" value="1"/>
</dbReference>
<dbReference type="EMBL" id="BMLK01000019">
    <property type="protein sequence ID" value="GGN57266.1"/>
    <property type="molecule type" value="Genomic_DNA"/>
</dbReference>
<protein>
    <recommendedName>
        <fullName evidence="5">Phytanoyl-CoA dioxygenase</fullName>
    </recommendedName>
</protein>
<comment type="cofactor">
    <cofactor evidence="1">
        <name>Fe(2+)</name>
        <dbReference type="ChEBI" id="CHEBI:29033"/>
    </cofactor>
</comment>
<sequence>MMGETMTAISPHARCMADLHEQGYAIITDLVSADLITALGADLAPQFANTGFSEGSFSGAETRRFAGLLKRSSHAASLVEHELILKIGEDMLGPWCDHISLNLTQAIELAPGAASQVPHRDQDMWPCSGLVAQERGVEFLINVMWPLSDFTQDNGATLVWPGSHRQQDELLIAPEEAVIAEMAQGSALVFLGSTLHAAGANHTALPRRGIIISYCLGWLKPYELPWLAYPPEVARQFPKSLARLAGYQVHRPNLGTYEGRCPSLLLDGTLDTPGAVDALLPEQEELIRAWRSGMIDPKRTVARSGQSTLAATVSPGGQASHG</sequence>
<evidence type="ECO:0000256" key="1">
    <source>
        <dbReference type="ARBA" id="ARBA00001954"/>
    </source>
</evidence>
<evidence type="ECO:0000313" key="4">
    <source>
        <dbReference type="Proteomes" id="UP000605099"/>
    </source>
</evidence>
<name>A0ABQ2JVH0_9SPHN</name>
<comment type="caution">
    <text evidence="3">The sequence shown here is derived from an EMBL/GenBank/DDBJ whole genome shotgun (WGS) entry which is preliminary data.</text>
</comment>
<dbReference type="SUPFAM" id="SSF51197">
    <property type="entry name" value="Clavaminate synthase-like"/>
    <property type="match status" value="1"/>
</dbReference>
<dbReference type="Proteomes" id="UP000605099">
    <property type="component" value="Unassembled WGS sequence"/>
</dbReference>
<evidence type="ECO:0008006" key="5">
    <source>
        <dbReference type="Google" id="ProtNLM"/>
    </source>
</evidence>
<dbReference type="PANTHER" id="PTHR20883:SF48">
    <property type="entry name" value="ECTOINE DIOXYGENASE"/>
    <property type="match status" value="1"/>
</dbReference>
<reference evidence="4" key="1">
    <citation type="journal article" date="2019" name="Int. J. Syst. Evol. Microbiol.">
        <title>The Global Catalogue of Microorganisms (GCM) 10K type strain sequencing project: providing services to taxonomists for standard genome sequencing and annotation.</title>
        <authorList>
            <consortium name="The Broad Institute Genomics Platform"/>
            <consortium name="The Broad Institute Genome Sequencing Center for Infectious Disease"/>
            <person name="Wu L."/>
            <person name="Ma J."/>
        </authorList>
    </citation>
    <scope>NUCLEOTIDE SEQUENCE [LARGE SCALE GENOMIC DNA]</scope>
    <source>
        <strain evidence="4">CGMCC 1.6784</strain>
    </source>
</reference>
<gene>
    <name evidence="3" type="ORF">GCM10011349_35650</name>
</gene>
<dbReference type="PANTHER" id="PTHR20883">
    <property type="entry name" value="PHYTANOYL-COA DIOXYGENASE DOMAIN CONTAINING 1"/>
    <property type="match status" value="1"/>
</dbReference>
<evidence type="ECO:0000256" key="2">
    <source>
        <dbReference type="SAM" id="MobiDB-lite"/>
    </source>
</evidence>
<accession>A0ABQ2JVH0</accession>
<organism evidence="3 4">
    <name type="scientific">Novosphingobium indicum</name>
    <dbReference type="NCBI Taxonomy" id="462949"/>
    <lineage>
        <taxon>Bacteria</taxon>
        <taxon>Pseudomonadati</taxon>
        <taxon>Pseudomonadota</taxon>
        <taxon>Alphaproteobacteria</taxon>
        <taxon>Sphingomonadales</taxon>
        <taxon>Sphingomonadaceae</taxon>
        <taxon>Novosphingobium</taxon>
    </lineage>
</organism>
<keyword evidence="4" id="KW-1185">Reference proteome</keyword>